<evidence type="ECO:0000313" key="1">
    <source>
        <dbReference type="EMBL" id="OGF39929.1"/>
    </source>
</evidence>
<name>A0A1F5TM55_9BACT</name>
<protein>
    <submittedName>
        <fullName evidence="1">Uncharacterized protein</fullName>
    </submittedName>
</protein>
<evidence type="ECO:0000313" key="2">
    <source>
        <dbReference type="Proteomes" id="UP000177579"/>
    </source>
</evidence>
<accession>A0A1F5TM55</accession>
<reference evidence="1 2" key="1">
    <citation type="journal article" date="2016" name="Nat. Commun.">
        <title>Thousands of microbial genomes shed light on interconnected biogeochemical processes in an aquifer system.</title>
        <authorList>
            <person name="Anantharaman K."/>
            <person name="Brown C.T."/>
            <person name="Hug L.A."/>
            <person name="Sharon I."/>
            <person name="Castelle C.J."/>
            <person name="Probst A.J."/>
            <person name="Thomas B.C."/>
            <person name="Singh A."/>
            <person name="Wilkins M.J."/>
            <person name="Karaoz U."/>
            <person name="Brodie E.L."/>
            <person name="Williams K.H."/>
            <person name="Hubbard S.S."/>
            <person name="Banfield J.F."/>
        </authorList>
    </citation>
    <scope>NUCLEOTIDE SEQUENCE [LARGE SCALE GENOMIC DNA]</scope>
</reference>
<organism evidence="1 2">
    <name type="scientific">Candidatus Falkowbacteria bacterium RIFOXYD2_FULL_34_120</name>
    <dbReference type="NCBI Taxonomy" id="1798007"/>
    <lineage>
        <taxon>Bacteria</taxon>
        <taxon>Candidatus Falkowiibacteriota</taxon>
    </lineage>
</organism>
<gene>
    <name evidence="1" type="ORF">A2531_01745</name>
</gene>
<dbReference type="EMBL" id="MFGO01000039">
    <property type="protein sequence ID" value="OGF39929.1"/>
    <property type="molecule type" value="Genomic_DNA"/>
</dbReference>
<proteinExistence type="predicted"/>
<comment type="caution">
    <text evidence="1">The sequence shown here is derived from an EMBL/GenBank/DDBJ whole genome shotgun (WGS) entry which is preliminary data.</text>
</comment>
<sequence>MEKNDETKKLIFHVKNEDYFGTLATILDLFRQDLLEKKFIFDKEKLLKKIVKDLKFFQENYKIVKK</sequence>
<dbReference type="Proteomes" id="UP000177579">
    <property type="component" value="Unassembled WGS sequence"/>
</dbReference>
<dbReference type="AlphaFoldDB" id="A0A1F5TM55"/>